<keyword evidence="2" id="KW-1185">Reference proteome</keyword>
<evidence type="ECO:0000313" key="1">
    <source>
        <dbReference type="EMBL" id="SJK99175.1"/>
    </source>
</evidence>
<organism evidence="1 2">
    <name type="scientific">Armillaria ostoyae</name>
    <name type="common">Armillaria root rot fungus</name>
    <dbReference type="NCBI Taxonomy" id="47428"/>
    <lineage>
        <taxon>Eukaryota</taxon>
        <taxon>Fungi</taxon>
        <taxon>Dikarya</taxon>
        <taxon>Basidiomycota</taxon>
        <taxon>Agaricomycotina</taxon>
        <taxon>Agaricomycetes</taxon>
        <taxon>Agaricomycetidae</taxon>
        <taxon>Agaricales</taxon>
        <taxon>Marasmiineae</taxon>
        <taxon>Physalacriaceae</taxon>
        <taxon>Armillaria</taxon>
    </lineage>
</organism>
<protein>
    <submittedName>
        <fullName evidence="1">Uncharacterized protein</fullName>
    </submittedName>
</protein>
<evidence type="ECO:0000313" key="2">
    <source>
        <dbReference type="Proteomes" id="UP000219338"/>
    </source>
</evidence>
<dbReference type="AlphaFoldDB" id="A0A284QRT2"/>
<dbReference type="EMBL" id="FUEG01000001">
    <property type="protein sequence ID" value="SJK99175.1"/>
    <property type="molecule type" value="Genomic_DNA"/>
</dbReference>
<dbReference type="Proteomes" id="UP000219338">
    <property type="component" value="Unassembled WGS sequence"/>
</dbReference>
<gene>
    <name evidence="1" type="ORF">ARMOST_02463</name>
</gene>
<accession>A0A284QRT2</accession>
<reference evidence="2" key="1">
    <citation type="journal article" date="2017" name="Nat. Ecol. Evol.">
        <title>Genome expansion and lineage-specific genetic innovations in the forest pathogenic fungi Armillaria.</title>
        <authorList>
            <person name="Sipos G."/>
            <person name="Prasanna A.N."/>
            <person name="Walter M.C."/>
            <person name="O'Connor E."/>
            <person name="Balint B."/>
            <person name="Krizsan K."/>
            <person name="Kiss B."/>
            <person name="Hess J."/>
            <person name="Varga T."/>
            <person name="Slot J."/>
            <person name="Riley R."/>
            <person name="Boka B."/>
            <person name="Rigling D."/>
            <person name="Barry K."/>
            <person name="Lee J."/>
            <person name="Mihaltcheva S."/>
            <person name="LaButti K."/>
            <person name="Lipzen A."/>
            <person name="Waldron R."/>
            <person name="Moloney N.M."/>
            <person name="Sperisen C."/>
            <person name="Kredics L."/>
            <person name="Vagvoelgyi C."/>
            <person name="Patrignani A."/>
            <person name="Fitzpatrick D."/>
            <person name="Nagy I."/>
            <person name="Doyle S."/>
            <person name="Anderson J.B."/>
            <person name="Grigoriev I.V."/>
            <person name="Gueldener U."/>
            <person name="Muensterkoetter M."/>
            <person name="Nagy L.G."/>
        </authorList>
    </citation>
    <scope>NUCLEOTIDE SEQUENCE [LARGE SCALE GENOMIC DNA]</scope>
    <source>
        <strain evidence="2">C18/9</strain>
    </source>
</reference>
<name>A0A284QRT2_ARMOS</name>
<proteinExistence type="predicted"/>
<sequence>MIVIKRDSGGIVTLPAASVSNG</sequence>